<dbReference type="InterPro" id="IPR004485">
    <property type="entry name" value="Cobalamin_biosynth_CobD/CbiB"/>
</dbReference>
<accession>A0ABN8G2X7</accession>
<reference evidence="10" key="1">
    <citation type="submission" date="2022-01" db="EMBL/GenBank/DDBJ databases">
        <authorList>
            <person name="Criscuolo A."/>
        </authorList>
    </citation>
    <scope>NUCLEOTIDE SEQUENCE</scope>
    <source>
        <strain evidence="10">CIP111893</strain>
    </source>
</reference>
<comment type="similarity">
    <text evidence="3 9">Belongs to the CobD/CbiB family.</text>
</comment>
<dbReference type="HAMAP" id="MF_00024">
    <property type="entry name" value="CobD_CbiB"/>
    <property type="match status" value="1"/>
</dbReference>
<keyword evidence="6 9" id="KW-0812">Transmembrane</keyword>
<evidence type="ECO:0000256" key="1">
    <source>
        <dbReference type="ARBA" id="ARBA00004651"/>
    </source>
</evidence>
<keyword evidence="5 9" id="KW-0169">Cobalamin biosynthesis</keyword>
<dbReference type="RefSeq" id="WP_236339225.1">
    <property type="nucleotide sequence ID" value="NZ_CAKMMF010000004.1"/>
</dbReference>
<evidence type="ECO:0000256" key="3">
    <source>
        <dbReference type="ARBA" id="ARBA00006263"/>
    </source>
</evidence>
<evidence type="ECO:0000256" key="4">
    <source>
        <dbReference type="ARBA" id="ARBA00022475"/>
    </source>
</evidence>
<feature type="transmembrane region" description="Helical" evidence="9">
    <location>
        <begin position="91"/>
        <end position="110"/>
    </location>
</feature>
<dbReference type="Proteomes" id="UP000838686">
    <property type="component" value="Unassembled WGS sequence"/>
</dbReference>
<protein>
    <recommendedName>
        <fullName evidence="9">Cobalamin biosynthesis protein CobD</fullName>
    </recommendedName>
</protein>
<comment type="subcellular location">
    <subcellularLocation>
        <location evidence="1 9">Cell membrane</location>
        <topology evidence="1 9">Multi-pass membrane protein</topology>
    </subcellularLocation>
</comment>
<dbReference type="Pfam" id="PF03186">
    <property type="entry name" value="CobD_Cbib"/>
    <property type="match status" value="1"/>
</dbReference>
<feature type="transmembrane region" description="Helical" evidence="9">
    <location>
        <begin position="221"/>
        <end position="242"/>
    </location>
</feature>
<feature type="transmembrane region" description="Helical" evidence="9">
    <location>
        <begin position="64"/>
        <end position="85"/>
    </location>
</feature>
<proteinExistence type="inferred from homology"/>
<feature type="transmembrane region" description="Helical" evidence="9">
    <location>
        <begin position="306"/>
        <end position="325"/>
    </location>
</feature>
<sequence>MIFYSLSETLLLIAAAILVDWIIGDPKWPTHPVIYIGKFISRMEALLRPEGRTLQADQLKRRGIVLALTTMAAAFTVIWGMTWLANYIHLWLGYAVSIWFIASTIAVTGLKDAAMLVYRPLAAGNLADARRYTSYIVSRDTSEINERDAARAAIETVAENIVDAFISPLVFALIGGAPLAMLYRAGNTLDSMVGYRNERYVHFGWASARLDDGLNYVPARISGVLLALSALVTPGLSGGRAIRAIVQFARRHPSPNSGIPESAAAGAIGIELGGINYYFGQASERARLGWPLRELVPQDIIRMIKLLYLTSLLLFAGVLAVWLFVH</sequence>
<name>A0ABN8G2X7_9BACL</name>
<evidence type="ECO:0000256" key="7">
    <source>
        <dbReference type="ARBA" id="ARBA00022989"/>
    </source>
</evidence>
<comment type="caution">
    <text evidence="10">The sequence shown here is derived from an EMBL/GenBank/DDBJ whole genome shotgun (WGS) entry which is preliminary data.</text>
</comment>
<evidence type="ECO:0000256" key="9">
    <source>
        <dbReference type="HAMAP-Rule" id="MF_00024"/>
    </source>
</evidence>
<keyword evidence="4 9" id="KW-1003">Cell membrane</keyword>
<dbReference type="NCBIfam" id="TIGR00380">
    <property type="entry name" value="cobal_cbiB"/>
    <property type="match status" value="1"/>
</dbReference>
<dbReference type="EMBL" id="CAKMMF010000004">
    <property type="protein sequence ID" value="CAH1197707.1"/>
    <property type="molecule type" value="Genomic_DNA"/>
</dbReference>
<organism evidence="10 11">
    <name type="scientific">Paenibacillus plantiphilus</name>
    <dbReference type="NCBI Taxonomy" id="2905650"/>
    <lineage>
        <taxon>Bacteria</taxon>
        <taxon>Bacillati</taxon>
        <taxon>Bacillota</taxon>
        <taxon>Bacilli</taxon>
        <taxon>Bacillales</taxon>
        <taxon>Paenibacillaceae</taxon>
        <taxon>Paenibacillus</taxon>
    </lineage>
</organism>
<feature type="transmembrane region" description="Helical" evidence="9">
    <location>
        <begin position="161"/>
        <end position="183"/>
    </location>
</feature>
<evidence type="ECO:0000313" key="10">
    <source>
        <dbReference type="EMBL" id="CAH1197707.1"/>
    </source>
</evidence>
<keyword evidence="8 9" id="KW-0472">Membrane</keyword>
<keyword evidence="7 9" id="KW-1133">Transmembrane helix</keyword>
<comment type="function">
    <text evidence="9">Converts cobyric acid to cobinamide by the addition of aminopropanol on the F carboxylic group.</text>
</comment>
<evidence type="ECO:0000256" key="8">
    <source>
        <dbReference type="ARBA" id="ARBA00023136"/>
    </source>
</evidence>
<evidence type="ECO:0000256" key="2">
    <source>
        <dbReference type="ARBA" id="ARBA00004953"/>
    </source>
</evidence>
<keyword evidence="11" id="KW-1185">Reference proteome</keyword>
<evidence type="ECO:0000256" key="6">
    <source>
        <dbReference type="ARBA" id="ARBA00022692"/>
    </source>
</evidence>
<dbReference type="PANTHER" id="PTHR34308">
    <property type="entry name" value="COBALAMIN BIOSYNTHESIS PROTEIN CBIB"/>
    <property type="match status" value="1"/>
</dbReference>
<evidence type="ECO:0000313" key="11">
    <source>
        <dbReference type="Proteomes" id="UP000838686"/>
    </source>
</evidence>
<comment type="pathway">
    <text evidence="2 9">Cofactor biosynthesis; adenosylcobalamin biosynthesis.</text>
</comment>
<dbReference type="PANTHER" id="PTHR34308:SF1">
    <property type="entry name" value="COBALAMIN BIOSYNTHESIS PROTEIN CBIB"/>
    <property type="match status" value="1"/>
</dbReference>
<gene>
    <name evidence="10" type="primary">cobD_2</name>
    <name evidence="9" type="synonym">cobD</name>
    <name evidence="10" type="ORF">PAECIP111893_00897</name>
</gene>
<evidence type="ECO:0000256" key="5">
    <source>
        <dbReference type="ARBA" id="ARBA00022573"/>
    </source>
</evidence>